<comment type="caution">
    <text evidence="1">The sequence shown here is derived from an EMBL/GenBank/DDBJ whole genome shotgun (WGS) entry which is preliminary data.</text>
</comment>
<dbReference type="RefSeq" id="WP_408127855.1">
    <property type="nucleotide sequence ID" value="NZ_JAQQDH010000001.1"/>
</dbReference>
<accession>A0ABW9BVG7</accession>
<sequence>MPHFDPYGNPRPCVGCEHFAEYRAGGSIILCMYGGRAQVNAQPEQGCVHWVRAIGSDDEKKAKRRA</sequence>
<name>A0ABW9BVG7_9BURK</name>
<reference evidence="1 2" key="1">
    <citation type="journal article" date="2024" name="Chem. Sci.">
        <title>Discovery of megapolipeptins by genome mining of a Burkholderiales bacteria collection.</title>
        <authorList>
            <person name="Paulo B.S."/>
            <person name="Recchia M.J.J."/>
            <person name="Lee S."/>
            <person name="Fergusson C.H."/>
            <person name="Romanowski S.B."/>
            <person name="Hernandez A."/>
            <person name="Krull N."/>
            <person name="Liu D.Y."/>
            <person name="Cavanagh H."/>
            <person name="Bos A."/>
            <person name="Gray C.A."/>
            <person name="Murphy B.T."/>
            <person name="Linington R.G."/>
            <person name="Eustaquio A.S."/>
        </authorList>
    </citation>
    <scope>NUCLEOTIDE SEQUENCE [LARGE SCALE GENOMIC DNA]</scope>
    <source>
        <strain evidence="1 2">RL17-379-BIB-C</strain>
    </source>
</reference>
<evidence type="ECO:0000313" key="1">
    <source>
        <dbReference type="EMBL" id="MFM0442020.1"/>
    </source>
</evidence>
<evidence type="ECO:0000313" key="2">
    <source>
        <dbReference type="Proteomes" id="UP001629288"/>
    </source>
</evidence>
<dbReference type="Proteomes" id="UP001629288">
    <property type="component" value="Unassembled WGS sequence"/>
</dbReference>
<keyword evidence="2" id="KW-1185">Reference proteome</keyword>
<dbReference type="EMBL" id="JAQQDH010000001">
    <property type="protein sequence ID" value="MFM0442020.1"/>
    <property type="molecule type" value="Genomic_DNA"/>
</dbReference>
<gene>
    <name evidence="1" type="ORF">PQR00_00355</name>
</gene>
<organism evidence="1 2">
    <name type="scientific">Paraburkholderia strydomiana</name>
    <dbReference type="NCBI Taxonomy" id="1245417"/>
    <lineage>
        <taxon>Bacteria</taxon>
        <taxon>Pseudomonadati</taxon>
        <taxon>Pseudomonadota</taxon>
        <taxon>Betaproteobacteria</taxon>
        <taxon>Burkholderiales</taxon>
        <taxon>Burkholderiaceae</taxon>
        <taxon>Paraburkholderia</taxon>
    </lineage>
</organism>
<protein>
    <submittedName>
        <fullName evidence="1">Uncharacterized protein</fullName>
    </submittedName>
</protein>
<proteinExistence type="predicted"/>